<gene>
    <name evidence="2" type="ORF">LSCM1_07479</name>
</gene>
<name>A0A836KVR2_9TRYP</name>
<evidence type="ECO:0000313" key="2">
    <source>
        <dbReference type="EMBL" id="KAG5487522.1"/>
    </source>
</evidence>
<feature type="region of interest" description="Disordered" evidence="1">
    <location>
        <begin position="1"/>
        <end position="94"/>
    </location>
</feature>
<comment type="caution">
    <text evidence="2">The sequence shown here is derived from an EMBL/GenBank/DDBJ whole genome shotgun (WGS) entry which is preliminary data.</text>
</comment>
<feature type="compositionally biased region" description="Polar residues" evidence="1">
    <location>
        <begin position="57"/>
        <end position="68"/>
    </location>
</feature>
<reference evidence="3" key="1">
    <citation type="journal article" date="2021" name="Microbiol. Resour. Announc.">
        <title>LGAAP: Leishmaniinae Genome Assembly and Annotation Pipeline.</title>
        <authorList>
            <person name="Almutairi H."/>
            <person name="Urbaniak M.D."/>
            <person name="Bates M.D."/>
            <person name="Jariyapan N."/>
            <person name="Kwakye-Nuako G."/>
            <person name="Thomaz-Soccol V."/>
            <person name="Al-Salem W.S."/>
            <person name="Dillon R.J."/>
            <person name="Bates P.A."/>
            <person name="Gatherer D."/>
        </authorList>
    </citation>
    <scope>NUCLEOTIDE SEQUENCE [LARGE SCALE GENOMIC DNA]</scope>
</reference>
<dbReference type="EMBL" id="JAFEUZ010000004">
    <property type="protein sequence ID" value="KAG5487522.1"/>
    <property type="molecule type" value="Genomic_DNA"/>
</dbReference>
<dbReference type="OrthoDB" id="10401174at2759"/>
<dbReference type="KEGG" id="lmat:92517359"/>
<proteinExistence type="predicted"/>
<feature type="compositionally biased region" description="Acidic residues" evidence="1">
    <location>
        <begin position="134"/>
        <end position="145"/>
    </location>
</feature>
<dbReference type="AlphaFoldDB" id="A0A836KVR2"/>
<feature type="region of interest" description="Disordered" evidence="1">
    <location>
        <begin position="130"/>
        <end position="154"/>
    </location>
</feature>
<dbReference type="Proteomes" id="UP000673552">
    <property type="component" value="Unassembled WGS sequence"/>
</dbReference>
<dbReference type="RefSeq" id="XP_067181454.1">
    <property type="nucleotide sequence ID" value="XM_067324847.1"/>
</dbReference>
<keyword evidence="3" id="KW-1185">Reference proteome</keyword>
<accession>A0A836KVR2</accession>
<evidence type="ECO:0000313" key="3">
    <source>
        <dbReference type="Proteomes" id="UP000673552"/>
    </source>
</evidence>
<sequence length="154" mass="16578">MQQPAPTARRDVRSTLSGVYPASGRQVPSVGYEHDATRRYVSRPGNGKMPPSDAIARSNSNSVNSSLTCPAHIHAPAVSMTQPSPPPADEHSSVVYTVQNTTTDTLAHETEYGGVLTIRTTTVTRTITERLVASDEDDNSSEDGEVCLKEEHDT</sequence>
<protein>
    <submittedName>
        <fullName evidence="2">Uncharacterized protein</fullName>
    </submittedName>
</protein>
<reference evidence="3" key="2">
    <citation type="journal article" date="2021" name="Sci. Data">
        <title>Chromosome-scale genome sequencing, assembly and annotation of six genomes from subfamily Leishmaniinae.</title>
        <authorList>
            <person name="Almutairi H."/>
            <person name="Urbaniak M.D."/>
            <person name="Bates M.D."/>
            <person name="Jariyapan N."/>
            <person name="Kwakye-Nuako G."/>
            <person name="Thomaz Soccol V."/>
            <person name="Al-Salem W.S."/>
            <person name="Dillon R.J."/>
            <person name="Bates P.A."/>
            <person name="Gatherer D."/>
        </authorList>
    </citation>
    <scope>NUCLEOTIDE SEQUENCE [LARGE SCALE GENOMIC DNA]</scope>
</reference>
<organism evidence="2 3">
    <name type="scientific">Leishmania martiniquensis</name>
    <dbReference type="NCBI Taxonomy" id="1580590"/>
    <lineage>
        <taxon>Eukaryota</taxon>
        <taxon>Discoba</taxon>
        <taxon>Euglenozoa</taxon>
        <taxon>Kinetoplastea</taxon>
        <taxon>Metakinetoplastina</taxon>
        <taxon>Trypanosomatida</taxon>
        <taxon>Trypanosomatidae</taxon>
        <taxon>Leishmaniinae</taxon>
        <taxon>Leishmania</taxon>
    </lineage>
</organism>
<dbReference type="GeneID" id="92517359"/>
<evidence type="ECO:0000256" key="1">
    <source>
        <dbReference type="SAM" id="MobiDB-lite"/>
    </source>
</evidence>